<evidence type="ECO:0000256" key="3">
    <source>
        <dbReference type="ARBA" id="ARBA00022714"/>
    </source>
</evidence>
<dbReference type="InterPro" id="IPR017927">
    <property type="entry name" value="FAD-bd_FR_type"/>
</dbReference>
<dbReference type="PROSITE" id="PS51384">
    <property type="entry name" value="FAD_FR"/>
    <property type="match status" value="1"/>
</dbReference>
<organism evidence="11">
    <name type="scientific">OCS116 cluster bacterium</name>
    <dbReference type="NCBI Taxonomy" id="2030921"/>
    <lineage>
        <taxon>Bacteria</taxon>
        <taxon>Pseudomonadati</taxon>
        <taxon>Pseudomonadota</taxon>
        <taxon>Alphaproteobacteria</taxon>
        <taxon>OCS116 cluster</taxon>
    </lineage>
</organism>
<dbReference type="PRINTS" id="PR00410">
    <property type="entry name" value="PHEHYDRXLASE"/>
</dbReference>
<dbReference type="InterPro" id="IPR001041">
    <property type="entry name" value="2Fe-2S_ferredoxin-type"/>
</dbReference>
<dbReference type="InterPro" id="IPR017938">
    <property type="entry name" value="Riboflavin_synthase-like_b-brl"/>
</dbReference>
<proteinExistence type="predicted"/>
<dbReference type="InterPro" id="IPR050415">
    <property type="entry name" value="MRET"/>
</dbReference>
<dbReference type="SUPFAM" id="SSF52343">
    <property type="entry name" value="Ferredoxin reductase-like, C-terminal NADP-linked domain"/>
    <property type="match status" value="1"/>
</dbReference>
<evidence type="ECO:0000256" key="5">
    <source>
        <dbReference type="ARBA" id="ARBA00022827"/>
    </source>
</evidence>
<dbReference type="PANTHER" id="PTHR47354:SF8">
    <property type="entry name" value="1,2-PHENYLACETYL-COA EPOXIDASE, SUBUNIT E"/>
    <property type="match status" value="1"/>
</dbReference>
<keyword evidence="8" id="KW-0411">Iron-sulfur</keyword>
<dbReference type="Pfam" id="PF00111">
    <property type="entry name" value="Fer2"/>
    <property type="match status" value="1"/>
</dbReference>
<dbReference type="PANTHER" id="PTHR47354">
    <property type="entry name" value="NADH OXIDOREDUCTASE HCR"/>
    <property type="match status" value="1"/>
</dbReference>
<protein>
    <submittedName>
        <fullName evidence="11">Phenylacetic acid degradation protein</fullName>
    </submittedName>
</protein>
<dbReference type="AlphaFoldDB" id="A0A2A4Z0E9"/>
<dbReference type="InterPro" id="IPR036010">
    <property type="entry name" value="2Fe-2S_ferredoxin-like_sf"/>
</dbReference>
<dbReference type="EMBL" id="NVUS01000013">
    <property type="protein sequence ID" value="PCJ00026.1"/>
    <property type="molecule type" value="Genomic_DNA"/>
</dbReference>
<dbReference type="Gene3D" id="3.40.50.80">
    <property type="entry name" value="Nucleotide-binding domain of ferredoxin-NADP reductase (FNR) module"/>
    <property type="match status" value="1"/>
</dbReference>
<evidence type="ECO:0000256" key="2">
    <source>
        <dbReference type="ARBA" id="ARBA00022630"/>
    </source>
</evidence>
<feature type="domain" description="2Fe-2S ferredoxin-type" evidence="9">
    <location>
        <begin position="279"/>
        <end position="369"/>
    </location>
</feature>
<feature type="domain" description="FAD-binding FR-type" evidence="10">
    <location>
        <begin position="8"/>
        <end position="112"/>
    </location>
</feature>
<evidence type="ECO:0000256" key="1">
    <source>
        <dbReference type="ARBA" id="ARBA00001974"/>
    </source>
</evidence>
<dbReference type="PROSITE" id="PS51085">
    <property type="entry name" value="2FE2S_FER_2"/>
    <property type="match status" value="1"/>
</dbReference>
<dbReference type="InterPro" id="IPR008333">
    <property type="entry name" value="Cbr1-like_FAD-bd_dom"/>
</dbReference>
<comment type="caution">
    <text evidence="11">The sequence shown here is derived from an EMBL/GenBank/DDBJ whole genome shotgun (WGS) entry which is preliminary data.</text>
</comment>
<evidence type="ECO:0000256" key="4">
    <source>
        <dbReference type="ARBA" id="ARBA00022723"/>
    </source>
</evidence>
<accession>A0A2A4Z0E9</accession>
<dbReference type="Pfam" id="PF00970">
    <property type="entry name" value="FAD_binding_6"/>
    <property type="match status" value="1"/>
</dbReference>
<keyword evidence="2" id="KW-0285">Flavoprotein</keyword>
<dbReference type="Pfam" id="PF00175">
    <property type="entry name" value="NAD_binding_1"/>
    <property type="match status" value="1"/>
</dbReference>
<keyword evidence="5" id="KW-0274">FAD</keyword>
<keyword evidence="7" id="KW-0408">Iron</keyword>
<name>A0A2A4Z0E9_9PROT</name>
<evidence type="ECO:0000256" key="6">
    <source>
        <dbReference type="ARBA" id="ARBA00023002"/>
    </source>
</evidence>
<dbReference type="Gene3D" id="3.10.20.30">
    <property type="match status" value="1"/>
</dbReference>
<keyword evidence="6" id="KW-0560">Oxidoreductase</keyword>
<dbReference type="GO" id="GO:0051537">
    <property type="term" value="F:2 iron, 2 sulfur cluster binding"/>
    <property type="evidence" value="ECO:0007669"/>
    <property type="project" value="UniProtKB-KW"/>
</dbReference>
<gene>
    <name evidence="11" type="ORF">COB13_10550</name>
</gene>
<evidence type="ECO:0000256" key="7">
    <source>
        <dbReference type="ARBA" id="ARBA00023004"/>
    </source>
</evidence>
<evidence type="ECO:0000313" key="11">
    <source>
        <dbReference type="EMBL" id="PCJ00026.1"/>
    </source>
</evidence>
<keyword evidence="3" id="KW-0001">2Fe-2S</keyword>
<comment type="cofactor">
    <cofactor evidence="1">
        <name>FAD</name>
        <dbReference type="ChEBI" id="CHEBI:57692"/>
    </cofactor>
</comment>
<dbReference type="CDD" id="cd06214">
    <property type="entry name" value="PA_degradation_oxidoreductase_like"/>
    <property type="match status" value="1"/>
</dbReference>
<dbReference type="GO" id="GO:0016491">
    <property type="term" value="F:oxidoreductase activity"/>
    <property type="evidence" value="ECO:0007669"/>
    <property type="project" value="UniProtKB-KW"/>
</dbReference>
<evidence type="ECO:0000259" key="9">
    <source>
        <dbReference type="PROSITE" id="PS51085"/>
    </source>
</evidence>
<dbReference type="GO" id="GO:0050660">
    <property type="term" value="F:flavin adenine dinucleotide binding"/>
    <property type="evidence" value="ECO:0007669"/>
    <property type="project" value="TreeGrafter"/>
</dbReference>
<dbReference type="InterPro" id="IPR001433">
    <property type="entry name" value="OxRdtase_FAD/NAD-bd"/>
</dbReference>
<dbReference type="SUPFAM" id="SSF54292">
    <property type="entry name" value="2Fe-2S ferredoxin-like"/>
    <property type="match status" value="1"/>
</dbReference>
<dbReference type="CDD" id="cd00207">
    <property type="entry name" value="fer2"/>
    <property type="match status" value="1"/>
</dbReference>
<dbReference type="Gene3D" id="2.40.30.10">
    <property type="entry name" value="Translation factors"/>
    <property type="match status" value="1"/>
</dbReference>
<reference evidence="11" key="2">
    <citation type="journal article" date="2018" name="ISME J.">
        <title>A dynamic microbial community with high functional redundancy inhabits the cold, oxic subseafloor aquifer.</title>
        <authorList>
            <person name="Tully B.J."/>
            <person name="Wheat C.G."/>
            <person name="Glazer B.T."/>
            <person name="Huber J.A."/>
        </authorList>
    </citation>
    <scope>NUCLEOTIDE SEQUENCE</scope>
    <source>
        <strain evidence="11">NORP83</strain>
    </source>
</reference>
<dbReference type="InterPro" id="IPR012675">
    <property type="entry name" value="Beta-grasp_dom_sf"/>
</dbReference>
<sequence>MNNMKERLEFHQLEISDIKQETIDAVSIAFQVPENLRQKYNFLAGQYLTLRADVDGEDLRRPYSICTSQNEGELRVCVKKVEQGRFSTFANDILKQGDILNVMTPSGKFVHDSNANDNVEQHYVGIAGGSGITPILSILKTVLDQNPSAFFTLFYGNRTNASIIFRKQIAGLKNVYMSRLNVCHILSDEDVESEIFSGLMDSQKVETLISNFTQPQEISHFYICGPGPMMKGAEDALVRLKVKSQNISVENFVTAAPSSTASGKQKILNDEAQESGFIAEVTIIADGDSKIIKMNSEDSILDKGNDALMDLPFACKGGICCTCRAKLLEGKVYMAVTTGLEQEEIDAGFILTCQAKPLSDKLVVDFDIA</sequence>
<dbReference type="InterPro" id="IPR039261">
    <property type="entry name" value="FNR_nucleotide-bd"/>
</dbReference>
<evidence type="ECO:0000259" key="10">
    <source>
        <dbReference type="PROSITE" id="PS51384"/>
    </source>
</evidence>
<dbReference type="SUPFAM" id="SSF63380">
    <property type="entry name" value="Riboflavin synthase domain-like"/>
    <property type="match status" value="1"/>
</dbReference>
<evidence type="ECO:0000256" key="8">
    <source>
        <dbReference type="ARBA" id="ARBA00023014"/>
    </source>
</evidence>
<keyword evidence="4" id="KW-0479">Metal-binding</keyword>
<reference key="1">
    <citation type="submission" date="2017-08" db="EMBL/GenBank/DDBJ databases">
        <title>A dynamic microbial community with high functional redundancy inhabits the cold, oxic subseafloor aquifer.</title>
        <authorList>
            <person name="Tully B.J."/>
            <person name="Wheat C.G."/>
            <person name="Glazer B.T."/>
            <person name="Huber J.A."/>
        </authorList>
    </citation>
    <scope>NUCLEOTIDE SEQUENCE [LARGE SCALE GENOMIC DNA]</scope>
</reference>
<dbReference type="GO" id="GO:0046872">
    <property type="term" value="F:metal ion binding"/>
    <property type="evidence" value="ECO:0007669"/>
    <property type="project" value="UniProtKB-KW"/>
</dbReference>